<evidence type="ECO:0000313" key="4">
    <source>
        <dbReference type="Proteomes" id="UP000546031"/>
    </source>
</evidence>
<dbReference type="Proteomes" id="UP000546031">
    <property type="component" value="Unassembled WGS sequence"/>
</dbReference>
<evidence type="ECO:0000256" key="2">
    <source>
        <dbReference type="SAM" id="SignalP"/>
    </source>
</evidence>
<gene>
    <name evidence="3" type="ORF">HUO12_05170</name>
</gene>
<proteinExistence type="predicted"/>
<dbReference type="EMBL" id="JABWTA010000001">
    <property type="protein sequence ID" value="NVE94287.1"/>
    <property type="molecule type" value="Genomic_DNA"/>
</dbReference>
<feature type="signal peptide" evidence="2">
    <location>
        <begin position="1"/>
        <end position="23"/>
    </location>
</feature>
<name>A0A850H554_9SPHN</name>
<evidence type="ECO:0000256" key="1">
    <source>
        <dbReference type="SAM" id="MobiDB-lite"/>
    </source>
</evidence>
<feature type="region of interest" description="Disordered" evidence="1">
    <location>
        <begin position="28"/>
        <end position="81"/>
    </location>
</feature>
<evidence type="ECO:0008006" key="5">
    <source>
        <dbReference type="Google" id="ProtNLM"/>
    </source>
</evidence>
<evidence type="ECO:0000313" key="3">
    <source>
        <dbReference type="EMBL" id="NVE94287.1"/>
    </source>
</evidence>
<feature type="compositionally biased region" description="Low complexity" evidence="1">
    <location>
        <begin position="46"/>
        <end position="61"/>
    </location>
</feature>
<organism evidence="3 4">
    <name type="scientific">Altererythrobacter lutimaris</name>
    <dbReference type="NCBI Taxonomy" id="2743979"/>
    <lineage>
        <taxon>Bacteria</taxon>
        <taxon>Pseudomonadati</taxon>
        <taxon>Pseudomonadota</taxon>
        <taxon>Alphaproteobacteria</taxon>
        <taxon>Sphingomonadales</taxon>
        <taxon>Erythrobacteraceae</taxon>
        <taxon>Altererythrobacter</taxon>
    </lineage>
</organism>
<feature type="chain" id="PRO_5032780032" description="Antifreeze protein" evidence="2">
    <location>
        <begin position="24"/>
        <end position="611"/>
    </location>
</feature>
<accession>A0A850H554</accession>
<sequence length="611" mass="64034">MSAKYLGLTAAATLALGAGIALAQDAPESLLPPGFDDPAPTPTPTAQPTQAPATTDPAAPTVSGPVVQPIPSAPAIPSLGDIDMSSIPSIEELEAMSSDELDQLLGLTPSYDIPPAARRGMGQVGVIDASEGGLPTAGLARQPASLVRAILKGADGPLVSRWGHILMRRALASRLAAPDGMNPVEFAALRASSLNAMGEYAAARALVQDVDTGNWDEALTDAALEAYVATADIVGACPAVRLQGSREGDARWSMLQAICNAYAGEGTRASSQLDRALRSEDNERIDVLLAQRYAGAAGNGRRAVDIEWEEVSELNPWRFALANAVGEPLPDALLESAGPYYQRLWATGAMLPLDLRAEGADRAARDGIISSTAMVDLYSQIYADDRSEGEAAERAVTLRNAYVAASAAERLAAMQKVWGGDAANDYGRYVLTAFAAARFAPSEAYADAADALVASMLTAGLDRDAMTWASVVPAESAAGAMLALARPGTVVMQREAVDGFIDDDGSEDYRRSAFLLASLSALGRIDQEDLADFTDRIELDLGRQNAWTLMITKAAAVDNPTLVAMLAGLGMQGEGWDKMTPLHLYHIVSALNRVGLSAEARMIAAESIARG</sequence>
<reference evidence="3 4" key="1">
    <citation type="submission" date="2020-06" db="EMBL/GenBank/DDBJ databases">
        <title>Altererythrobacter lutimaris sp. nov., a marine bacterium isolated from a tidal flat.</title>
        <authorList>
            <person name="Kim D."/>
            <person name="Yoo Y."/>
            <person name="Kim J.-J."/>
        </authorList>
    </citation>
    <scope>NUCLEOTIDE SEQUENCE [LARGE SCALE GENOMIC DNA]</scope>
    <source>
        <strain evidence="3 4">JGD-16</strain>
    </source>
</reference>
<keyword evidence="2" id="KW-0732">Signal</keyword>
<dbReference type="AlphaFoldDB" id="A0A850H554"/>
<comment type="caution">
    <text evidence="3">The sequence shown here is derived from an EMBL/GenBank/DDBJ whole genome shotgun (WGS) entry which is preliminary data.</text>
</comment>
<protein>
    <recommendedName>
        <fullName evidence="5">Antifreeze protein</fullName>
    </recommendedName>
</protein>
<keyword evidence="4" id="KW-1185">Reference proteome</keyword>